<keyword evidence="2" id="KW-0548">Nucleotidyltransferase</keyword>
<organism evidence="4">
    <name type="scientific">marine sediment metagenome</name>
    <dbReference type="NCBI Taxonomy" id="412755"/>
    <lineage>
        <taxon>unclassified sequences</taxon>
        <taxon>metagenomes</taxon>
        <taxon>ecological metagenomes</taxon>
    </lineage>
</organism>
<evidence type="ECO:0000259" key="3">
    <source>
        <dbReference type="Pfam" id="PF00483"/>
    </source>
</evidence>
<accession>X1HW67</accession>
<gene>
    <name evidence="4" type="ORF">S03H2_29554</name>
</gene>
<sequence>MKAILLAAGEGLRLRPLTENTPKPLLKVLDKTILERSIINLSKCGIEGFVIITNYKEEKIKKYILDKFPSLDI</sequence>
<protein>
    <recommendedName>
        <fullName evidence="3">Nucleotidyl transferase domain-containing protein</fullName>
    </recommendedName>
</protein>
<feature type="non-terminal residue" evidence="4">
    <location>
        <position position="73"/>
    </location>
</feature>
<dbReference type="InterPro" id="IPR005835">
    <property type="entry name" value="NTP_transferase_dom"/>
</dbReference>
<dbReference type="InterPro" id="IPR050065">
    <property type="entry name" value="GlmU-like"/>
</dbReference>
<dbReference type="PANTHER" id="PTHR43584:SF8">
    <property type="entry name" value="N-ACETYLMURAMATE ALPHA-1-PHOSPHATE URIDYLYLTRANSFERASE"/>
    <property type="match status" value="1"/>
</dbReference>
<dbReference type="GO" id="GO:0016779">
    <property type="term" value="F:nucleotidyltransferase activity"/>
    <property type="evidence" value="ECO:0007669"/>
    <property type="project" value="UniProtKB-KW"/>
</dbReference>
<evidence type="ECO:0000313" key="4">
    <source>
        <dbReference type="EMBL" id="GAH49523.1"/>
    </source>
</evidence>
<proteinExistence type="predicted"/>
<feature type="domain" description="Nucleotidyl transferase" evidence="3">
    <location>
        <begin position="2"/>
        <end position="65"/>
    </location>
</feature>
<keyword evidence="1" id="KW-0808">Transferase</keyword>
<comment type="caution">
    <text evidence="4">The sequence shown here is derived from an EMBL/GenBank/DDBJ whole genome shotgun (WGS) entry which is preliminary data.</text>
</comment>
<dbReference type="InterPro" id="IPR029044">
    <property type="entry name" value="Nucleotide-diphossugar_trans"/>
</dbReference>
<dbReference type="PANTHER" id="PTHR43584">
    <property type="entry name" value="NUCLEOTIDYL TRANSFERASE"/>
    <property type="match status" value="1"/>
</dbReference>
<evidence type="ECO:0000256" key="2">
    <source>
        <dbReference type="ARBA" id="ARBA00022695"/>
    </source>
</evidence>
<evidence type="ECO:0000256" key="1">
    <source>
        <dbReference type="ARBA" id="ARBA00022679"/>
    </source>
</evidence>
<reference evidence="4" key="1">
    <citation type="journal article" date="2014" name="Front. Microbiol.">
        <title>High frequency of phylogenetically diverse reductive dehalogenase-homologous genes in deep subseafloor sedimentary metagenomes.</title>
        <authorList>
            <person name="Kawai M."/>
            <person name="Futagami T."/>
            <person name="Toyoda A."/>
            <person name="Takaki Y."/>
            <person name="Nishi S."/>
            <person name="Hori S."/>
            <person name="Arai W."/>
            <person name="Tsubouchi T."/>
            <person name="Morono Y."/>
            <person name="Uchiyama I."/>
            <person name="Ito T."/>
            <person name="Fujiyama A."/>
            <person name="Inagaki F."/>
            <person name="Takami H."/>
        </authorList>
    </citation>
    <scope>NUCLEOTIDE SEQUENCE</scope>
    <source>
        <strain evidence="4">Expedition CK06-06</strain>
    </source>
</reference>
<dbReference type="SUPFAM" id="SSF53448">
    <property type="entry name" value="Nucleotide-diphospho-sugar transferases"/>
    <property type="match status" value="1"/>
</dbReference>
<dbReference type="Pfam" id="PF00483">
    <property type="entry name" value="NTP_transferase"/>
    <property type="match status" value="1"/>
</dbReference>
<dbReference type="EMBL" id="BARU01017846">
    <property type="protein sequence ID" value="GAH49523.1"/>
    <property type="molecule type" value="Genomic_DNA"/>
</dbReference>
<dbReference type="Gene3D" id="3.90.550.10">
    <property type="entry name" value="Spore Coat Polysaccharide Biosynthesis Protein SpsA, Chain A"/>
    <property type="match status" value="1"/>
</dbReference>
<dbReference type="AlphaFoldDB" id="X1HW67"/>
<name>X1HW67_9ZZZZ</name>